<keyword evidence="2" id="KW-0479">Metal-binding</keyword>
<organism evidence="4 5">
    <name type="scientific">Dermatophagoides farinae</name>
    <name type="common">American house dust mite</name>
    <dbReference type="NCBI Taxonomy" id="6954"/>
    <lineage>
        <taxon>Eukaryota</taxon>
        <taxon>Metazoa</taxon>
        <taxon>Ecdysozoa</taxon>
        <taxon>Arthropoda</taxon>
        <taxon>Chelicerata</taxon>
        <taxon>Arachnida</taxon>
        <taxon>Acari</taxon>
        <taxon>Acariformes</taxon>
        <taxon>Sarcoptiformes</taxon>
        <taxon>Astigmata</taxon>
        <taxon>Psoroptidia</taxon>
        <taxon>Analgoidea</taxon>
        <taxon>Pyroglyphidae</taxon>
        <taxon>Dermatophagoidinae</taxon>
        <taxon>Dermatophagoides</taxon>
    </lineage>
</organism>
<keyword evidence="5" id="KW-1185">Reference proteome</keyword>
<dbReference type="GO" id="GO:0046872">
    <property type="term" value="F:metal ion binding"/>
    <property type="evidence" value="ECO:0007669"/>
    <property type="project" value="UniProtKB-KW"/>
</dbReference>
<evidence type="ECO:0000259" key="3">
    <source>
        <dbReference type="Pfam" id="PF13359"/>
    </source>
</evidence>
<dbReference type="EMBL" id="ASGP02000007">
    <property type="protein sequence ID" value="KAH9497610.1"/>
    <property type="molecule type" value="Genomic_DNA"/>
</dbReference>
<comment type="cofactor">
    <cofactor evidence="1">
        <name>a divalent metal cation</name>
        <dbReference type="ChEBI" id="CHEBI:60240"/>
    </cofactor>
</comment>
<name>A0A922L2G0_DERFA</name>
<evidence type="ECO:0000313" key="5">
    <source>
        <dbReference type="Proteomes" id="UP000790347"/>
    </source>
</evidence>
<dbReference type="InterPro" id="IPR027806">
    <property type="entry name" value="HARBI1_dom"/>
</dbReference>
<evidence type="ECO:0000313" key="4">
    <source>
        <dbReference type="EMBL" id="KAH9497610.1"/>
    </source>
</evidence>
<dbReference type="Pfam" id="PF13359">
    <property type="entry name" value="DDE_Tnp_4"/>
    <property type="match status" value="1"/>
</dbReference>
<protein>
    <recommendedName>
        <fullName evidence="3">DDE Tnp4 domain-containing protein</fullName>
    </recommendedName>
</protein>
<evidence type="ECO:0000256" key="1">
    <source>
        <dbReference type="ARBA" id="ARBA00001968"/>
    </source>
</evidence>
<feature type="domain" description="DDE Tnp4" evidence="3">
    <location>
        <begin position="3"/>
        <end position="67"/>
    </location>
</feature>
<comment type="caution">
    <text evidence="4">The sequence shown here is derived from an EMBL/GenBank/DDBJ whole genome shotgun (WGS) entry which is preliminary data.</text>
</comment>
<evidence type="ECO:0000256" key="2">
    <source>
        <dbReference type="ARBA" id="ARBA00022723"/>
    </source>
</evidence>
<proteinExistence type="predicted"/>
<reference evidence="4" key="2">
    <citation type="journal article" date="2022" name="Res Sq">
        <title>Comparative Genomics Reveals Insights into the Divergent Evolution of Astigmatic Mites and Household Pest Adaptations.</title>
        <authorList>
            <person name="Xiong Q."/>
            <person name="Wan A.T.-Y."/>
            <person name="Liu X.-Y."/>
            <person name="Fung C.S.-H."/>
            <person name="Xiao X."/>
            <person name="Malainual N."/>
            <person name="Hou J."/>
            <person name="Wang L."/>
            <person name="Wang M."/>
            <person name="Yang K."/>
            <person name="Cui Y."/>
            <person name="Leung E."/>
            <person name="Nong W."/>
            <person name="Shin S.-K."/>
            <person name="Au S."/>
            <person name="Jeong K.Y."/>
            <person name="Chew F.T."/>
            <person name="Hui J."/>
            <person name="Leung T.F."/>
            <person name="Tungtrongchitr A."/>
            <person name="Zhong N."/>
            <person name="Liu Z."/>
            <person name="Tsui S."/>
        </authorList>
    </citation>
    <scope>NUCLEOTIDE SEQUENCE</scope>
    <source>
        <strain evidence="4">Derf</strain>
        <tissue evidence="4">Whole organism</tissue>
    </source>
</reference>
<reference evidence="4" key="1">
    <citation type="submission" date="2013-05" db="EMBL/GenBank/DDBJ databases">
        <authorList>
            <person name="Yim A.K.Y."/>
            <person name="Chan T.F."/>
            <person name="Ji K.M."/>
            <person name="Liu X.Y."/>
            <person name="Zhou J.W."/>
            <person name="Li R.Q."/>
            <person name="Yang K.Y."/>
            <person name="Li J."/>
            <person name="Li M."/>
            <person name="Law P.T.W."/>
            <person name="Wu Y.L."/>
            <person name="Cai Z.L."/>
            <person name="Qin H."/>
            <person name="Bao Y."/>
            <person name="Leung R.K.K."/>
            <person name="Ng P.K.S."/>
            <person name="Zou J."/>
            <person name="Zhong X.J."/>
            <person name="Ran P.X."/>
            <person name="Zhong N.S."/>
            <person name="Liu Z.G."/>
            <person name="Tsui S.K.W."/>
        </authorList>
    </citation>
    <scope>NUCLEOTIDE SEQUENCE</scope>
    <source>
        <strain evidence="4">Derf</strain>
        <tissue evidence="4">Whole organism</tissue>
    </source>
</reference>
<accession>A0A922L2G0</accession>
<gene>
    <name evidence="4" type="ORF">DERF_013587</name>
</gene>
<sequence length="116" mass="13250">MPAMKGQRLQLTTKESNDSRFVTKIRLVVEAVHGIIEQKYKLLHNQFMNNTLDNARTYCRIACFLHNRFGKVSPVIAASVLIGNRTVGCCSHVAAIIYHLSHGRYLSRIYRPDESF</sequence>
<dbReference type="Proteomes" id="UP000790347">
    <property type="component" value="Unassembled WGS sequence"/>
</dbReference>
<dbReference type="AlphaFoldDB" id="A0A922L2G0"/>